<dbReference type="PANTHER" id="PTHR43394:SF1">
    <property type="entry name" value="ATP-BINDING CASSETTE SUB-FAMILY B MEMBER 10, MITOCHONDRIAL"/>
    <property type="match status" value="1"/>
</dbReference>
<dbReference type="EC" id="3.6.3.30" evidence="15"/>
<evidence type="ECO:0000259" key="12">
    <source>
        <dbReference type="PROSITE" id="PS50893"/>
    </source>
</evidence>
<dbReference type="GO" id="GO:0015421">
    <property type="term" value="F:ABC-type oligopeptide transporter activity"/>
    <property type="evidence" value="ECO:0007669"/>
    <property type="project" value="TreeGrafter"/>
</dbReference>
<organism evidence="15 16">
    <name type="scientific">Nostoc punctiforme (strain ATCC 29133 / PCC 73102)</name>
    <dbReference type="NCBI Taxonomy" id="63737"/>
    <lineage>
        <taxon>Bacteria</taxon>
        <taxon>Bacillati</taxon>
        <taxon>Cyanobacteriota</taxon>
        <taxon>Cyanophyceae</taxon>
        <taxon>Nostocales</taxon>
        <taxon>Nostocaceae</taxon>
        <taxon>Nostoc</taxon>
    </lineage>
</organism>
<dbReference type="Pfam" id="PF03412">
    <property type="entry name" value="Peptidase_C39"/>
    <property type="match status" value="1"/>
</dbReference>
<dbReference type="Proteomes" id="UP000001191">
    <property type="component" value="Plasmid pNPUN01"/>
</dbReference>
<dbReference type="InterPro" id="IPR036640">
    <property type="entry name" value="ABC1_TM_sf"/>
</dbReference>
<dbReference type="InterPro" id="IPR003593">
    <property type="entry name" value="AAA+_ATPase"/>
</dbReference>
<keyword evidence="7" id="KW-0788">Thiol protease</keyword>
<dbReference type="EMBL" id="CP001038">
    <property type="protein sequence ID" value="ACC84962.1"/>
    <property type="molecule type" value="Genomic_DNA"/>
</dbReference>
<keyword evidence="2" id="KW-0813">Transport</keyword>
<dbReference type="InterPro" id="IPR017871">
    <property type="entry name" value="ABC_transporter-like_CS"/>
</dbReference>
<evidence type="ECO:0000313" key="15">
    <source>
        <dbReference type="EMBL" id="ACC84962.1"/>
    </source>
</evidence>
<dbReference type="Pfam" id="PF00005">
    <property type="entry name" value="ABC_tran"/>
    <property type="match status" value="1"/>
</dbReference>
<gene>
    <name evidence="15" type="ordered locus">Npun_AF080</name>
</gene>
<dbReference type="Gene3D" id="1.20.1560.10">
    <property type="entry name" value="ABC transporter type 1, transmembrane domain"/>
    <property type="match status" value="1"/>
</dbReference>
<feature type="transmembrane region" description="Helical" evidence="11">
    <location>
        <begin position="225"/>
        <end position="244"/>
    </location>
</feature>
<sequence length="752" mass="83663">MVFFNAYFKLPINPLQHLQKLLPGQGVRVKTPTLLQMEAVECGAAVLGIVLGYYGRIVPLAELRRECGVSRNGSKAAKILQAARRYGLQAKGYKKELHQLQKLCPPYIIFWNFNHFLVVEGFRHQRVYVNDPSTGPRTVSLAEFEEGYTGVVLVMEPSSEFTKSGRKSSILNALWSRLQGCTDALVYCLITGFFLAVVGLAIPVFSQVFVDEILVQERQNWLRPLLLGMFIVAILQGTFTLLRLRYLRRLKIKLAVGMSSRFMWHILRLPVNFYAQRFAGEISNRTTLNDQVADVLSGKLATTAIDAVMIIFYALVMFQYDWLLTLIAVSLALVNIWTLQLISRQRVDANQRLIQEYGKVAGVSIAAIQAIDTLKASGLESNFFSRWSGYYTKAVNSQQELGVVNQIFSVLPTLLSALSSMLFLVVGGLRVMDGHLSIGMLVAFQSLMHSFHLPVNNLVNFGSTLQELEGNLIRLDDVLSNPIEEVGGKVQGAGDGEGDCSPSVPYILPKLRGYVELRNITFGYSPLEAPLIENFSLVIKPGQRIAFVGSSGSGKSTIAKLISGLYQPWSGEIFFDNTPKEQISHQIITNSVAMVEQDISLFGGTIRENLTLWDDTIPDRNLLRACRDAAIEDVILSMSGELDAELIEGGANLSGGQRQRLEIARALANNPSILIMDEATSALDAETEKIIDENLRRRGCTWIIIAHRLSTIRECDEIIVLEAGKVVQRGTHQKLWQESGVYARLIRMEEEG</sequence>
<dbReference type="InterPro" id="IPR011527">
    <property type="entry name" value="ABC1_TM_dom"/>
</dbReference>
<dbReference type="OrthoDB" id="9762778at2"/>
<keyword evidence="3" id="KW-1003">Cell membrane</keyword>
<dbReference type="GO" id="GO:0016887">
    <property type="term" value="F:ATP hydrolysis activity"/>
    <property type="evidence" value="ECO:0007669"/>
    <property type="project" value="InterPro"/>
</dbReference>
<keyword evidence="8" id="KW-0067">ATP-binding</keyword>
<dbReference type="PROSITE" id="PS00211">
    <property type="entry name" value="ABC_TRANSPORTER_1"/>
    <property type="match status" value="1"/>
</dbReference>
<feature type="transmembrane region" description="Helical" evidence="11">
    <location>
        <begin position="184"/>
        <end position="205"/>
    </location>
</feature>
<accession>B2JAK8</accession>
<keyword evidence="5" id="KW-0547">Nucleotide-binding</keyword>
<reference evidence="16" key="1">
    <citation type="submission" date="2008-04" db="EMBL/GenBank/DDBJ databases">
        <title>Complete sequence of plasmid 1 of Nostoc punctiforme ATCC 29133.</title>
        <authorList>
            <consortium name="US DOE Joint Genome Institute"/>
            <person name="Copeland A."/>
            <person name="Lucas S."/>
            <person name="Lapidus A."/>
            <person name="Glavina del Rio T."/>
            <person name="Dalin E."/>
            <person name="Tice H."/>
            <person name="Pitluck S."/>
            <person name="Chain P."/>
            <person name="Malfatti S."/>
            <person name="Shin M."/>
            <person name="Vergez L."/>
            <person name="Schmutz J."/>
            <person name="Larimer F."/>
            <person name="Land M."/>
            <person name="Hauser L."/>
            <person name="Kyrpides N."/>
            <person name="Kim E."/>
            <person name="Meeks J.C."/>
            <person name="Elhai J."/>
            <person name="Campbell E.L."/>
            <person name="Thiel T."/>
            <person name="Longmire J."/>
            <person name="Potts M."/>
            <person name="Atlas R."/>
        </authorList>
    </citation>
    <scope>NUCLEOTIDE SEQUENCE [LARGE SCALE GENOMIC DNA]</scope>
    <source>
        <strain evidence="16">ATCC 29133 / PCC 73102</strain>
        <plasmid evidence="16">Plasmid pNPUN01</plasmid>
    </source>
</reference>
<evidence type="ECO:0000259" key="14">
    <source>
        <dbReference type="PROSITE" id="PS50990"/>
    </source>
</evidence>
<comment type="subcellular location">
    <subcellularLocation>
        <location evidence="1">Cell membrane</location>
        <topology evidence="1">Multi-pass membrane protein</topology>
    </subcellularLocation>
</comment>
<dbReference type="PROSITE" id="PS50990">
    <property type="entry name" value="PEPTIDASE_C39"/>
    <property type="match status" value="1"/>
</dbReference>
<keyword evidence="10 11" id="KW-0472">Membrane</keyword>
<dbReference type="GO" id="GO:0005886">
    <property type="term" value="C:plasma membrane"/>
    <property type="evidence" value="ECO:0007669"/>
    <property type="project" value="UniProtKB-SubCell"/>
</dbReference>
<dbReference type="RefSeq" id="WP_012412983.1">
    <property type="nucleotide sequence ID" value="NC_010631.1"/>
</dbReference>
<evidence type="ECO:0000256" key="5">
    <source>
        <dbReference type="ARBA" id="ARBA00022741"/>
    </source>
</evidence>
<dbReference type="GO" id="GO:0005524">
    <property type="term" value="F:ATP binding"/>
    <property type="evidence" value="ECO:0007669"/>
    <property type="project" value="UniProtKB-KW"/>
</dbReference>
<evidence type="ECO:0000256" key="3">
    <source>
        <dbReference type="ARBA" id="ARBA00022475"/>
    </source>
</evidence>
<evidence type="ECO:0000313" key="16">
    <source>
        <dbReference type="Proteomes" id="UP000001191"/>
    </source>
</evidence>
<evidence type="ECO:0000256" key="6">
    <source>
        <dbReference type="ARBA" id="ARBA00022801"/>
    </source>
</evidence>
<dbReference type="NCBIfam" id="TIGR03796">
    <property type="entry name" value="NHLM_micro_ABC1"/>
    <property type="match status" value="1"/>
</dbReference>
<dbReference type="GO" id="GO:0006508">
    <property type="term" value="P:proteolysis"/>
    <property type="evidence" value="ECO:0007669"/>
    <property type="project" value="InterPro"/>
</dbReference>
<dbReference type="GO" id="GO:0008234">
    <property type="term" value="F:cysteine-type peptidase activity"/>
    <property type="evidence" value="ECO:0007669"/>
    <property type="project" value="UniProtKB-KW"/>
</dbReference>
<dbReference type="SMART" id="SM00382">
    <property type="entry name" value="AAA"/>
    <property type="match status" value="1"/>
</dbReference>
<feature type="transmembrane region" description="Helical" evidence="11">
    <location>
        <begin position="407"/>
        <end position="429"/>
    </location>
</feature>
<evidence type="ECO:0000256" key="9">
    <source>
        <dbReference type="ARBA" id="ARBA00022989"/>
    </source>
</evidence>
<dbReference type="HOGENOM" id="CLU_000604_84_3_3"/>
<dbReference type="PhylomeDB" id="B2JAK8"/>
<dbReference type="KEGG" id="npu:Npun_AF080"/>
<evidence type="ECO:0000256" key="10">
    <source>
        <dbReference type="ARBA" id="ARBA00023136"/>
    </source>
</evidence>
<evidence type="ECO:0000256" key="8">
    <source>
        <dbReference type="ARBA" id="ARBA00022840"/>
    </source>
</evidence>
<dbReference type="InterPro" id="IPR003439">
    <property type="entry name" value="ABC_transporter-like_ATP-bd"/>
</dbReference>
<feature type="domain" description="ABC transporter" evidence="12">
    <location>
        <begin position="515"/>
        <end position="748"/>
    </location>
</feature>
<dbReference type="Gene3D" id="3.40.50.300">
    <property type="entry name" value="P-loop containing nucleotide triphosphate hydrolases"/>
    <property type="match status" value="1"/>
</dbReference>
<evidence type="ECO:0000256" key="4">
    <source>
        <dbReference type="ARBA" id="ARBA00022692"/>
    </source>
</evidence>
<dbReference type="EnsemblBacteria" id="ACC84962">
    <property type="protein sequence ID" value="ACC84962"/>
    <property type="gene ID" value="Npun_AF080"/>
</dbReference>
<evidence type="ECO:0000259" key="13">
    <source>
        <dbReference type="PROSITE" id="PS50929"/>
    </source>
</evidence>
<dbReference type="SUPFAM" id="SSF52540">
    <property type="entry name" value="P-loop containing nucleoside triphosphate hydrolases"/>
    <property type="match status" value="1"/>
</dbReference>
<geneLocation type="plasmid" evidence="15 16">
    <name>pNPUN01</name>
</geneLocation>
<keyword evidence="4 11" id="KW-0812">Transmembrane</keyword>
<proteinExistence type="predicted"/>
<keyword evidence="7" id="KW-0645">Protease</keyword>
<feature type="transmembrane region" description="Helical" evidence="11">
    <location>
        <begin position="295"/>
        <end position="316"/>
    </location>
</feature>
<feature type="transmembrane region" description="Helical" evidence="11">
    <location>
        <begin position="322"/>
        <end position="342"/>
    </location>
</feature>
<evidence type="ECO:0000256" key="11">
    <source>
        <dbReference type="SAM" id="Phobius"/>
    </source>
</evidence>
<keyword evidence="6 15" id="KW-0378">Hydrolase</keyword>
<dbReference type="PROSITE" id="PS50893">
    <property type="entry name" value="ABC_TRANSPORTER_2"/>
    <property type="match status" value="1"/>
</dbReference>
<dbReference type="CDD" id="cd18569">
    <property type="entry name" value="ABC_6TM_NHLM_bacteriocin"/>
    <property type="match status" value="1"/>
</dbReference>
<dbReference type="MEROPS" id="C39.005"/>
<name>B2JAK8_NOSP7</name>
<feature type="domain" description="ABC transmembrane type-1" evidence="13">
    <location>
        <begin position="189"/>
        <end position="467"/>
    </location>
</feature>
<dbReference type="InterPro" id="IPR005074">
    <property type="entry name" value="Peptidase_C39"/>
</dbReference>
<evidence type="ECO:0000256" key="2">
    <source>
        <dbReference type="ARBA" id="ARBA00022448"/>
    </source>
</evidence>
<dbReference type="InterPro" id="IPR022514">
    <property type="entry name" value="NHPM_micro_ABC1"/>
</dbReference>
<keyword evidence="9 11" id="KW-1133">Transmembrane helix</keyword>
<dbReference type="PANTHER" id="PTHR43394">
    <property type="entry name" value="ATP-DEPENDENT PERMEASE MDL1, MITOCHONDRIAL"/>
    <property type="match status" value="1"/>
</dbReference>
<evidence type="ECO:0000256" key="1">
    <source>
        <dbReference type="ARBA" id="ARBA00004651"/>
    </source>
</evidence>
<dbReference type="InterPro" id="IPR027417">
    <property type="entry name" value="P-loop_NTPase"/>
</dbReference>
<dbReference type="Pfam" id="PF00664">
    <property type="entry name" value="ABC_membrane"/>
    <property type="match status" value="1"/>
</dbReference>
<dbReference type="AlphaFoldDB" id="B2JAK8"/>
<dbReference type="Gene3D" id="3.90.70.10">
    <property type="entry name" value="Cysteine proteinases"/>
    <property type="match status" value="1"/>
</dbReference>
<keyword evidence="15" id="KW-0614">Plasmid</keyword>
<protein>
    <submittedName>
        <fullName evidence="15">ABC transporter related</fullName>
        <ecNumber evidence="15">3.6.3.30</ecNumber>
    </submittedName>
</protein>
<evidence type="ECO:0000256" key="7">
    <source>
        <dbReference type="ARBA" id="ARBA00022807"/>
    </source>
</evidence>
<dbReference type="InterPro" id="IPR039421">
    <property type="entry name" value="Type_1_exporter"/>
</dbReference>
<dbReference type="FunFam" id="3.40.50.300:FF:000299">
    <property type="entry name" value="ABC transporter ATP-binding protein/permease"/>
    <property type="match status" value="1"/>
</dbReference>
<dbReference type="SUPFAM" id="SSF90123">
    <property type="entry name" value="ABC transporter transmembrane region"/>
    <property type="match status" value="1"/>
</dbReference>
<keyword evidence="16" id="KW-1185">Reference proteome</keyword>
<dbReference type="PROSITE" id="PS50929">
    <property type="entry name" value="ABC_TM1F"/>
    <property type="match status" value="1"/>
</dbReference>
<feature type="domain" description="Peptidase C39" evidence="14">
    <location>
        <begin position="36"/>
        <end position="155"/>
    </location>
</feature>